<keyword evidence="2" id="KW-0472">Membrane</keyword>
<feature type="transmembrane region" description="Helical" evidence="2">
    <location>
        <begin position="9"/>
        <end position="30"/>
    </location>
</feature>
<evidence type="ECO:0000256" key="1">
    <source>
        <dbReference type="SAM" id="MobiDB-lite"/>
    </source>
</evidence>
<evidence type="ECO:0000313" key="3">
    <source>
        <dbReference type="EMBL" id="MBK5897105.1"/>
    </source>
</evidence>
<dbReference type="PANTHER" id="PTHR37804">
    <property type="entry name" value="CDAA REGULATORY PROTEIN CDAR"/>
    <property type="match status" value="1"/>
</dbReference>
<keyword evidence="2" id="KW-0812">Transmembrane</keyword>
<protein>
    <recommendedName>
        <fullName evidence="5">YbbR-like domain-containing protein</fullName>
    </recommendedName>
</protein>
<dbReference type="Pfam" id="PF07949">
    <property type="entry name" value="YbbR"/>
    <property type="match status" value="2"/>
</dbReference>
<feature type="region of interest" description="Disordered" evidence="1">
    <location>
        <begin position="408"/>
        <end position="462"/>
    </location>
</feature>
<dbReference type="Gene3D" id="2.170.120.40">
    <property type="entry name" value="YbbR-like domain"/>
    <property type="match status" value="2"/>
</dbReference>
<dbReference type="Proteomes" id="UP000604730">
    <property type="component" value="Unassembled WGS sequence"/>
</dbReference>
<gene>
    <name evidence="3" type="ORF">JJN12_04800</name>
</gene>
<dbReference type="PANTHER" id="PTHR37804:SF1">
    <property type="entry name" value="CDAA REGULATORY PROTEIN CDAR"/>
    <property type="match status" value="1"/>
</dbReference>
<keyword evidence="4" id="KW-1185">Reference proteome</keyword>
<proteinExistence type="predicted"/>
<name>A0ABS1IZ63_9FIRM</name>
<keyword evidence="2" id="KW-1133">Transmembrane helix</keyword>
<dbReference type="InterPro" id="IPR012505">
    <property type="entry name" value="YbbR"/>
</dbReference>
<dbReference type="InterPro" id="IPR053154">
    <property type="entry name" value="c-di-AMP_regulator"/>
</dbReference>
<dbReference type="EMBL" id="JAEPRJ010000001">
    <property type="protein sequence ID" value="MBK5897105.1"/>
    <property type="molecule type" value="Genomic_DNA"/>
</dbReference>
<organism evidence="3 4">
    <name type="scientific">Catonella massiliensis</name>
    <dbReference type="NCBI Taxonomy" id="2799636"/>
    <lineage>
        <taxon>Bacteria</taxon>
        <taxon>Bacillati</taxon>
        <taxon>Bacillota</taxon>
        <taxon>Clostridia</taxon>
        <taxon>Lachnospirales</taxon>
        <taxon>Lachnospiraceae</taxon>
        <taxon>Catonella</taxon>
    </lineage>
</organism>
<feature type="compositionally biased region" description="Basic and acidic residues" evidence="1">
    <location>
        <begin position="429"/>
        <end position="449"/>
    </location>
</feature>
<evidence type="ECO:0000313" key="4">
    <source>
        <dbReference type="Proteomes" id="UP000604730"/>
    </source>
</evidence>
<evidence type="ECO:0000256" key="2">
    <source>
        <dbReference type="SAM" id="Phobius"/>
    </source>
</evidence>
<evidence type="ECO:0008006" key="5">
    <source>
        <dbReference type="Google" id="ProtNLM"/>
    </source>
</evidence>
<dbReference type="RefSeq" id="WP_208428612.1">
    <property type="nucleotide sequence ID" value="NZ_JAEPRJ010000001.1"/>
</dbReference>
<sequence>MKKLFTENIGLKLGSIAIAIILWVLVVYTYDPAATTTFTIGVDIINGDSIASLGKVYEVVEGDTITIKVKANASLIKNLKASDFKATADVSKLSPTDHANIDVVCTKSDNVEITIIGSAKLLEVKLEDRVTKQFSVTVEKSGNAMEGYFVGDAVAKPNLITVSGGKNSIEKIASVKVVADINGAGSSFNVKGVPKAYDSDGNEITTGSLTFSDNPVSVAVKVYKTKRISVIVEASGEPYKGYSVQDIDYEPKSVLVAGDKNLLSRISSIRVPLDVEGKITDVEESISLSDFLESGIYLVDKDVTINAKCNIVRLGTKELEVLPTDISLNNKSDKFNYEFVNTEKLVVTLSGLSDKIKDIGVSDIAPYIDLSNTKEAGNYSYILKFRDIDGVKVETSNAVTIRVTDISGGASENTGEDANDEASGAAIESDDKKSETKESKESKGSKEGESSSVTNEEGKNHE</sequence>
<dbReference type="Gene3D" id="2.170.120.30">
    <property type="match status" value="2"/>
</dbReference>
<comment type="caution">
    <text evidence="3">The sequence shown here is derived from an EMBL/GenBank/DDBJ whole genome shotgun (WGS) entry which is preliminary data.</text>
</comment>
<accession>A0ABS1IZ63</accession>
<reference evidence="3 4" key="1">
    <citation type="submission" date="2021-01" db="EMBL/GenBank/DDBJ databases">
        <title>Isolation and description of Catonella massiliensis sp. nov., a novel Catonella species, isolated from a stable periodontitis subject.</title>
        <authorList>
            <person name="Antezack A."/>
            <person name="Boxberger M."/>
            <person name="La Scola B."/>
            <person name="Monnet-Corti V."/>
        </authorList>
    </citation>
    <scope>NUCLEOTIDE SEQUENCE [LARGE SCALE GENOMIC DNA]</scope>
    <source>
        <strain evidence="3 4">Marseille-Q4567</strain>
    </source>
</reference>